<accession>A0A9D2GHV7</accession>
<reference evidence="3" key="2">
    <citation type="submission" date="2021-04" db="EMBL/GenBank/DDBJ databases">
        <authorList>
            <person name="Gilroy R."/>
        </authorList>
    </citation>
    <scope>NUCLEOTIDE SEQUENCE</scope>
    <source>
        <strain evidence="3">ChiBcec1-1093</strain>
    </source>
</reference>
<dbReference type="Gene3D" id="3.40.710.10">
    <property type="entry name" value="DD-peptidase/beta-lactamase superfamily"/>
    <property type="match status" value="1"/>
</dbReference>
<dbReference type="InterPro" id="IPR012338">
    <property type="entry name" value="Beta-lactam/transpept-like"/>
</dbReference>
<dbReference type="InterPro" id="IPR001466">
    <property type="entry name" value="Beta-lactam-related"/>
</dbReference>
<dbReference type="GO" id="GO:0016787">
    <property type="term" value="F:hydrolase activity"/>
    <property type="evidence" value="ECO:0007669"/>
    <property type="project" value="UniProtKB-KW"/>
</dbReference>
<dbReference type="PANTHER" id="PTHR43283:SF11">
    <property type="entry name" value="BETA-LACTAMASE-RELATED DOMAIN-CONTAINING PROTEIN"/>
    <property type="match status" value="1"/>
</dbReference>
<keyword evidence="1" id="KW-0378">Hydrolase</keyword>
<name>A0A9D2GHV7_9FIRM</name>
<comment type="caution">
    <text evidence="3">The sequence shown here is derived from an EMBL/GenBank/DDBJ whole genome shotgun (WGS) entry which is preliminary data.</text>
</comment>
<dbReference type="Pfam" id="PF00144">
    <property type="entry name" value="Beta-lactamase"/>
    <property type="match status" value="1"/>
</dbReference>
<reference evidence="3" key="1">
    <citation type="journal article" date="2021" name="PeerJ">
        <title>Extensive microbial diversity within the chicken gut microbiome revealed by metagenomics and culture.</title>
        <authorList>
            <person name="Gilroy R."/>
            <person name="Ravi A."/>
            <person name="Getino M."/>
            <person name="Pursley I."/>
            <person name="Horton D.L."/>
            <person name="Alikhan N.F."/>
            <person name="Baker D."/>
            <person name="Gharbi K."/>
            <person name="Hall N."/>
            <person name="Watson M."/>
            <person name="Adriaenssens E.M."/>
            <person name="Foster-Nyarko E."/>
            <person name="Jarju S."/>
            <person name="Secka A."/>
            <person name="Antonio M."/>
            <person name="Oren A."/>
            <person name="Chaudhuri R.R."/>
            <person name="La Ragione R."/>
            <person name="Hildebrand F."/>
            <person name="Pallen M.J."/>
        </authorList>
    </citation>
    <scope>NUCLEOTIDE SEQUENCE</scope>
    <source>
        <strain evidence="3">ChiBcec1-1093</strain>
    </source>
</reference>
<evidence type="ECO:0000259" key="2">
    <source>
        <dbReference type="Pfam" id="PF00144"/>
    </source>
</evidence>
<dbReference type="AlphaFoldDB" id="A0A9D2GHV7"/>
<proteinExistence type="predicted"/>
<evidence type="ECO:0000313" key="3">
    <source>
        <dbReference type="EMBL" id="HIZ79122.1"/>
    </source>
</evidence>
<evidence type="ECO:0000256" key="1">
    <source>
        <dbReference type="ARBA" id="ARBA00022801"/>
    </source>
</evidence>
<protein>
    <submittedName>
        <fullName evidence="3">Beta-lactamase family protein</fullName>
    </submittedName>
</protein>
<dbReference type="Proteomes" id="UP000824101">
    <property type="component" value="Unassembled WGS sequence"/>
</dbReference>
<dbReference type="InterPro" id="IPR050789">
    <property type="entry name" value="Diverse_Enzym_Activities"/>
</dbReference>
<dbReference type="SUPFAM" id="SSF56601">
    <property type="entry name" value="beta-lactamase/transpeptidase-like"/>
    <property type="match status" value="1"/>
</dbReference>
<organism evidence="3 4">
    <name type="scientific">Candidatus Lachnoclostridium stercorigallinarum</name>
    <dbReference type="NCBI Taxonomy" id="2838634"/>
    <lineage>
        <taxon>Bacteria</taxon>
        <taxon>Bacillati</taxon>
        <taxon>Bacillota</taxon>
        <taxon>Clostridia</taxon>
        <taxon>Lachnospirales</taxon>
        <taxon>Lachnospiraceae</taxon>
    </lineage>
</organism>
<evidence type="ECO:0000313" key="4">
    <source>
        <dbReference type="Proteomes" id="UP000824101"/>
    </source>
</evidence>
<dbReference type="PANTHER" id="PTHR43283">
    <property type="entry name" value="BETA-LACTAMASE-RELATED"/>
    <property type="match status" value="1"/>
</dbReference>
<sequence length="328" mass="37125">MKDWDRVHEEIGKLIEEGVIWGASYGFVREGELSSFYRGVQGAVKPWSERALGPGMFYDLASLTKVTGTSVRILQLIQEGKLEFSTPVQAVLKRFSQPEIKVENLLLHNSGLPAEIPDKATLTADNIRDRLYETRPEAAPGERYCYSDPGFMLLGLMVEELDGTSLDESYGKHIFGPLGLNQTSYHPKGEMGRFIPEEHTQERGWICGEVHDSKAYLMGESGSAGLFSTLDDMLHFVKAWLDQDERLISRELFEKVEHTCQFDRTYGWGVEYGPGTLYHSGFTGTSILMDAETGEGLVLLTNRIHPSRENVEFLNRRKRINRLWLGKN</sequence>
<gene>
    <name evidence="3" type="ORF">IAA17_04980</name>
</gene>
<feature type="domain" description="Beta-lactamase-related" evidence="2">
    <location>
        <begin position="16"/>
        <end position="309"/>
    </location>
</feature>
<dbReference type="EMBL" id="DXBC01000074">
    <property type="protein sequence ID" value="HIZ79122.1"/>
    <property type="molecule type" value="Genomic_DNA"/>
</dbReference>